<feature type="transmembrane region" description="Helical" evidence="7">
    <location>
        <begin position="332"/>
        <end position="360"/>
    </location>
</feature>
<dbReference type="GO" id="GO:0098797">
    <property type="term" value="C:plasma membrane protein complex"/>
    <property type="evidence" value="ECO:0007669"/>
    <property type="project" value="TreeGrafter"/>
</dbReference>
<dbReference type="RefSeq" id="WP_154116759.1">
    <property type="nucleotide sequence ID" value="NZ_WJXB01000001.1"/>
</dbReference>
<dbReference type="InterPro" id="IPR003838">
    <property type="entry name" value="ABC3_permease_C"/>
</dbReference>
<evidence type="ECO:0000313" key="10">
    <source>
        <dbReference type="Proteomes" id="UP000463051"/>
    </source>
</evidence>
<name>A0A7X2H1K6_9BACL</name>
<dbReference type="Proteomes" id="UP000463051">
    <property type="component" value="Unassembled WGS sequence"/>
</dbReference>
<keyword evidence="10" id="KW-1185">Reference proteome</keyword>
<keyword evidence="6 7" id="KW-0472">Membrane</keyword>
<proteinExistence type="inferred from homology"/>
<gene>
    <name evidence="9" type="ORF">GJB61_02460</name>
</gene>
<reference evidence="9 10" key="1">
    <citation type="submission" date="2019-11" db="EMBL/GenBank/DDBJ databases">
        <title>Paenibacillus monticola sp. nov., a novel PGPR strain isolated from mountain sample in China.</title>
        <authorList>
            <person name="Zhao Q."/>
            <person name="Li H.-P."/>
            <person name="Zhang J.-L."/>
        </authorList>
    </citation>
    <scope>NUCLEOTIDE SEQUENCE [LARGE SCALE GENOMIC DNA]</scope>
    <source>
        <strain evidence="9 10">LC-T2</strain>
    </source>
</reference>
<dbReference type="AlphaFoldDB" id="A0A7X2H1K6"/>
<keyword evidence="4 7" id="KW-0812">Transmembrane</keyword>
<evidence type="ECO:0000256" key="7">
    <source>
        <dbReference type="SAM" id="Phobius"/>
    </source>
</evidence>
<dbReference type="EMBL" id="WJXB01000001">
    <property type="protein sequence ID" value="MRN51860.1"/>
    <property type="molecule type" value="Genomic_DNA"/>
</dbReference>
<accession>A0A7X2H1K6</accession>
<sequence length="440" mass="49562">MVLIKIALRNIFAHKKRSAMIGAAILISCLFILLSASTMNGVQQQVLKGYMNIQSGHVAVEWEEQYKISGSDAGKFSENGKTYDLQKDAENKVALRRLDTYLQQHEDEIKAFYPTLHRNAYITEGSSMDYVMLYGITEASGQFFSDTKTVETDSGTFEFKQENDLYLSKEKLVDNNLKVGDTIAIDYTSAEGEAKSANFRVAGAYANGAGYNNIYAYMSDSYLRELLAIEPEYFDIGRLYLKNDAKSGVFSSALDADLLQESPVLRAESYSLASEFYTNTSKIMKLFFNIFFIFFLCVIAAGVYTTIKMNISERLKEFGSMRAIGYSRLQTYLIVFYELFFLSLISLLIAFVLSFVLVLYFSNAGIYVGPGVVSFVLGGESFFPFMKIGDVVFSFAIILLFSLISTLYPGLQMCYQNITDLMLKRQKRVPIISRLFNSKG</sequence>
<feature type="transmembrane region" description="Helical" evidence="7">
    <location>
        <begin position="392"/>
        <end position="411"/>
    </location>
</feature>
<feature type="transmembrane region" description="Helical" evidence="7">
    <location>
        <begin position="286"/>
        <end position="311"/>
    </location>
</feature>
<keyword evidence="5 7" id="KW-1133">Transmembrane helix</keyword>
<dbReference type="InterPro" id="IPR051447">
    <property type="entry name" value="Lipoprotein-release_system"/>
</dbReference>
<dbReference type="PANTHER" id="PTHR30489:SF0">
    <property type="entry name" value="LIPOPROTEIN-RELEASING SYSTEM TRANSMEMBRANE PROTEIN LOLE"/>
    <property type="match status" value="1"/>
</dbReference>
<dbReference type="GO" id="GO:0044874">
    <property type="term" value="P:lipoprotein localization to outer membrane"/>
    <property type="evidence" value="ECO:0007669"/>
    <property type="project" value="TreeGrafter"/>
</dbReference>
<evidence type="ECO:0000256" key="6">
    <source>
        <dbReference type="ARBA" id="ARBA00023136"/>
    </source>
</evidence>
<keyword evidence="3" id="KW-1003">Cell membrane</keyword>
<organism evidence="9 10">
    <name type="scientific">Paenibacillus monticola</name>
    <dbReference type="NCBI Taxonomy" id="2666075"/>
    <lineage>
        <taxon>Bacteria</taxon>
        <taxon>Bacillati</taxon>
        <taxon>Bacillota</taxon>
        <taxon>Bacilli</taxon>
        <taxon>Bacillales</taxon>
        <taxon>Paenibacillaceae</taxon>
        <taxon>Paenibacillus</taxon>
    </lineage>
</organism>
<evidence type="ECO:0000313" key="9">
    <source>
        <dbReference type="EMBL" id="MRN51860.1"/>
    </source>
</evidence>
<feature type="transmembrane region" description="Helical" evidence="7">
    <location>
        <begin position="366"/>
        <end position="385"/>
    </location>
</feature>
<evidence type="ECO:0000256" key="1">
    <source>
        <dbReference type="ARBA" id="ARBA00004651"/>
    </source>
</evidence>
<dbReference type="PROSITE" id="PS51257">
    <property type="entry name" value="PROKAR_LIPOPROTEIN"/>
    <property type="match status" value="1"/>
</dbReference>
<comment type="caution">
    <text evidence="9">The sequence shown here is derived from an EMBL/GenBank/DDBJ whole genome shotgun (WGS) entry which is preliminary data.</text>
</comment>
<evidence type="ECO:0000259" key="8">
    <source>
        <dbReference type="Pfam" id="PF02687"/>
    </source>
</evidence>
<dbReference type="Pfam" id="PF02687">
    <property type="entry name" value="FtsX"/>
    <property type="match status" value="1"/>
</dbReference>
<feature type="domain" description="ABC3 transporter permease C-terminal" evidence="8">
    <location>
        <begin position="289"/>
        <end position="417"/>
    </location>
</feature>
<evidence type="ECO:0000256" key="5">
    <source>
        <dbReference type="ARBA" id="ARBA00022989"/>
    </source>
</evidence>
<protein>
    <submittedName>
        <fullName evidence="9">FtsX-like permease family protein</fullName>
    </submittedName>
</protein>
<evidence type="ECO:0000256" key="2">
    <source>
        <dbReference type="ARBA" id="ARBA00005236"/>
    </source>
</evidence>
<evidence type="ECO:0000256" key="4">
    <source>
        <dbReference type="ARBA" id="ARBA00022692"/>
    </source>
</evidence>
<comment type="subcellular location">
    <subcellularLocation>
        <location evidence="1">Cell membrane</location>
        <topology evidence="1">Multi-pass membrane protein</topology>
    </subcellularLocation>
</comment>
<dbReference type="PANTHER" id="PTHR30489">
    <property type="entry name" value="LIPOPROTEIN-RELEASING SYSTEM TRANSMEMBRANE PROTEIN LOLE"/>
    <property type="match status" value="1"/>
</dbReference>
<evidence type="ECO:0000256" key="3">
    <source>
        <dbReference type="ARBA" id="ARBA00022475"/>
    </source>
</evidence>
<comment type="similarity">
    <text evidence="2">Belongs to the ABC-4 integral membrane protein family. LolC/E subfamily.</text>
</comment>